<feature type="domain" description="DUF2344" evidence="1">
    <location>
        <begin position="60"/>
        <end position="197"/>
    </location>
</feature>
<dbReference type="InterPro" id="IPR018768">
    <property type="entry name" value="DUF2344"/>
</dbReference>
<evidence type="ECO:0000313" key="3">
    <source>
        <dbReference type="Proteomes" id="UP000196368"/>
    </source>
</evidence>
<comment type="caution">
    <text evidence="2">The sequence shown here is derived from an EMBL/GenBank/DDBJ whole genome shotgun (WGS) entry which is preliminary data.</text>
</comment>
<sequence>MRAAYGHKKMINTPKIYKMRIVLSGPEKGTGHTNLFNALRNMVLASGLAFEPAKINKNWPRLAYGPAPAFGQRAEREYLDIYLTQPVSAEHVRQALQRVLPQGVALLGVDRVPYALPSVQHLAAAARYRVEGNFELYGPEKTPEEFFNAPRIDLVRRAENGLSLTQDVKAYVAGAELLSPRVLRMTLTCVEGKWIKPQTAVAAWLGLNVPLQDELFTVEGLSFIREGLFWQDSQGALHLI</sequence>
<protein>
    <recommendedName>
        <fullName evidence="1">DUF2344 domain-containing protein</fullName>
    </recommendedName>
</protein>
<dbReference type="Proteomes" id="UP000196368">
    <property type="component" value="Unassembled WGS sequence"/>
</dbReference>
<dbReference type="EMBL" id="NFJD01000004">
    <property type="protein sequence ID" value="OUO56319.1"/>
    <property type="molecule type" value="Genomic_DNA"/>
</dbReference>
<evidence type="ECO:0000259" key="1">
    <source>
        <dbReference type="Pfam" id="PF10105"/>
    </source>
</evidence>
<accession>A0A1Y4DF56</accession>
<dbReference type="AlphaFoldDB" id="A0A1Y4DF56"/>
<keyword evidence="3" id="KW-1185">Reference proteome</keyword>
<name>A0A1Y4DF56_9BACT</name>
<gene>
    <name evidence="2" type="ORF">B5F75_06810</name>
</gene>
<reference evidence="3" key="1">
    <citation type="submission" date="2017-04" db="EMBL/GenBank/DDBJ databases">
        <title>Function of individual gut microbiota members based on whole genome sequencing of pure cultures obtained from chicken caecum.</title>
        <authorList>
            <person name="Medvecky M."/>
            <person name="Cejkova D."/>
            <person name="Polansky O."/>
            <person name="Karasova D."/>
            <person name="Kubasova T."/>
            <person name="Cizek A."/>
            <person name="Rychlik I."/>
        </authorList>
    </citation>
    <scope>NUCLEOTIDE SEQUENCE [LARGE SCALE GENOMIC DNA]</scope>
    <source>
        <strain evidence="3">An273</strain>
    </source>
</reference>
<proteinExistence type="predicted"/>
<dbReference type="Pfam" id="PF10105">
    <property type="entry name" value="DUF2344"/>
    <property type="match status" value="1"/>
</dbReference>
<evidence type="ECO:0000313" key="2">
    <source>
        <dbReference type="EMBL" id="OUO56319.1"/>
    </source>
</evidence>
<organism evidence="2 3">
    <name type="scientific">Candidatus Avelusimicrobium gallicola</name>
    <dbReference type="NCBI Taxonomy" id="2562704"/>
    <lineage>
        <taxon>Bacteria</taxon>
        <taxon>Pseudomonadati</taxon>
        <taxon>Elusimicrobiota</taxon>
        <taxon>Elusimicrobia</taxon>
        <taxon>Elusimicrobiales</taxon>
        <taxon>Elusimicrobiaceae</taxon>
        <taxon>Candidatus Avelusimicrobium</taxon>
    </lineage>
</organism>